<accession>A0AAD7IAJ9</accession>
<sequence>MACLPLPYTEGPNASEQEQDAWDASIGEFVTDLVLDKLSHETTAGQLFALFDAPQHQPLLFYYACSHLLRATREFSEAGQHISCIAALFGLLKDEGLKRDGPDGRGAFGNAIVFPKLRALLSDIPAPPGYKYDGVKFMLLPDSEYVKGDAFIADLAEYARDQDGLLRLWTLIGRVEAENTLGAPGTTSLLFHQAPVLLRALEDPVQRGVWETLWASVLHGDDEMSFGTWGTGAETEAWLGAFKNAARTIAGDDRAPVEWRARFAVVLEELEKER</sequence>
<proteinExistence type="predicted"/>
<gene>
    <name evidence="1" type="ORF">B0H16DRAFT_1694710</name>
</gene>
<evidence type="ECO:0000313" key="1">
    <source>
        <dbReference type="EMBL" id="KAJ7738758.1"/>
    </source>
</evidence>
<name>A0AAD7IAJ9_9AGAR</name>
<organism evidence="1 2">
    <name type="scientific">Mycena metata</name>
    <dbReference type="NCBI Taxonomy" id="1033252"/>
    <lineage>
        <taxon>Eukaryota</taxon>
        <taxon>Fungi</taxon>
        <taxon>Dikarya</taxon>
        <taxon>Basidiomycota</taxon>
        <taxon>Agaricomycotina</taxon>
        <taxon>Agaricomycetes</taxon>
        <taxon>Agaricomycetidae</taxon>
        <taxon>Agaricales</taxon>
        <taxon>Marasmiineae</taxon>
        <taxon>Mycenaceae</taxon>
        <taxon>Mycena</taxon>
    </lineage>
</organism>
<dbReference type="AlphaFoldDB" id="A0AAD7IAJ9"/>
<dbReference type="Proteomes" id="UP001215598">
    <property type="component" value="Unassembled WGS sequence"/>
</dbReference>
<comment type="caution">
    <text evidence="1">The sequence shown here is derived from an EMBL/GenBank/DDBJ whole genome shotgun (WGS) entry which is preliminary data.</text>
</comment>
<keyword evidence="2" id="KW-1185">Reference proteome</keyword>
<evidence type="ECO:0000313" key="2">
    <source>
        <dbReference type="Proteomes" id="UP001215598"/>
    </source>
</evidence>
<dbReference type="EMBL" id="JARKIB010000110">
    <property type="protein sequence ID" value="KAJ7738758.1"/>
    <property type="molecule type" value="Genomic_DNA"/>
</dbReference>
<protein>
    <submittedName>
        <fullName evidence="1">Uncharacterized protein</fullName>
    </submittedName>
</protein>
<reference evidence="1" key="1">
    <citation type="submission" date="2023-03" db="EMBL/GenBank/DDBJ databases">
        <title>Massive genome expansion in bonnet fungi (Mycena s.s.) driven by repeated elements and novel gene families across ecological guilds.</title>
        <authorList>
            <consortium name="Lawrence Berkeley National Laboratory"/>
            <person name="Harder C.B."/>
            <person name="Miyauchi S."/>
            <person name="Viragh M."/>
            <person name="Kuo A."/>
            <person name="Thoen E."/>
            <person name="Andreopoulos B."/>
            <person name="Lu D."/>
            <person name="Skrede I."/>
            <person name="Drula E."/>
            <person name="Henrissat B."/>
            <person name="Morin E."/>
            <person name="Kohler A."/>
            <person name="Barry K."/>
            <person name="LaButti K."/>
            <person name="Morin E."/>
            <person name="Salamov A."/>
            <person name="Lipzen A."/>
            <person name="Mereny Z."/>
            <person name="Hegedus B."/>
            <person name="Baldrian P."/>
            <person name="Stursova M."/>
            <person name="Weitz H."/>
            <person name="Taylor A."/>
            <person name="Grigoriev I.V."/>
            <person name="Nagy L.G."/>
            <person name="Martin F."/>
            <person name="Kauserud H."/>
        </authorList>
    </citation>
    <scope>NUCLEOTIDE SEQUENCE</scope>
    <source>
        <strain evidence="1">CBHHK182m</strain>
    </source>
</reference>